<dbReference type="Pfam" id="PF00153">
    <property type="entry name" value="Mito_carr"/>
    <property type="match status" value="1"/>
</dbReference>
<organism evidence="8">
    <name type="scientific">marine metagenome</name>
    <dbReference type="NCBI Taxonomy" id="408172"/>
    <lineage>
        <taxon>unclassified sequences</taxon>
        <taxon>metagenomes</taxon>
        <taxon>ecological metagenomes</taxon>
    </lineage>
</organism>
<evidence type="ECO:0000256" key="6">
    <source>
        <dbReference type="ARBA" id="ARBA00022989"/>
    </source>
</evidence>
<keyword evidence="6" id="KW-1133">Transmembrane helix</keyword>
<dbReference type="EMBL" id="UINC01228166">
    <property type="protein sequence ID" value="SVE59368.1"/>
    <property type="molecule type" value="Genomic_DNA"/>
</dbReference>
<dbReference type="InterPro" id="IPR023395">
    <property type="entry name" value="MCP_dom_sf"/>
</dbReference>
<dbReference type="GO" id="GO:0016020">
    <property type="term" value="C:membrane"/>
    <property type="evidence" value="ECO:0007669"/>
    <property type="project" value="UniProtKB-SubCell"/>
</dbReference>
<dbReference type="PANTHER" id="PTHR45667">
    <property type="entry name" value="S-ADENOSYLMETHIONINE MITOCHONDRIAL CARRIER PROTEIN"/>
    <property type="match status" value="1"/>
</dbReference>
<keyword evidence="3" id="KW-0813">Transport</keyword>
<dbReference type="PROSITE" id="PS50920">
    <property type="entry name" value="SOLCAR"/>
    <property type="match status" value="1"/>
</dbReference>
<evidence type="ECO:0000313" key="8">
    <source>
        <dbReference type="EMBL" id="SVE59368.1"/>
    </source>
</evidence>
<protein>
    <submittedName>
        <fullName evidence="8">Uncharacterized protein</fullName>
    </submittedName>
</protein>
<dbReference type="SUPFAM" id="SSF103506">
    <property type="entry name" value="Mitochondrial carrier"/>
    <property type="match status" value="1"/>
</dbReference>
<sequence>MNDEKKSLNLNKIFFAGGTALSTSFALTHPLDTMRVHIQSSSKNKFRLSNFKNFYRFSSRGFFPSVLISFPQGAIRLGTYEYSKEHLSGYLPLII</sequence>
<keyword evidence="5" id="KW-0677">Repeat</keyword>
<name>A0A383ETI4_9ZZZZ</name>
<dbReference type="InterPro" id="IPR018108">
    <property type="entry name" value="MCP_transmembrane"/>
</dbReference>
<evidence type="ECO:0000256" key="5">
    <source>
        <dbReference type="ARBA" id="ARBA00022737"/>
    </source>
</evidence>
<evidence type="ECO:0000256" key="1">
    <source>
        <dbReference type="ARBA" id="ARBA00004141"/>
    </source>
</evidence>
<dbReference type="Gene3D" id="1.50.40.10">
    <property type="entry name" value="Mitochondrial carrier domain"/>
    <property type="match status" value="1"/>
</dbReference>
<evidence type="ECO:0000256" key="3">
    <source>
        <dbReference type="ARBA" id="ARBA00022448"/>
    </source>
</evidence>
<proteinExistence type="inferred from homology"/>
<gene>
    <name evidence="8" type="ORF">METZ01_LOCUS512222</name>
</gene>
<evidence type="ECO:0000256" key="2">
    <source>
        <dbReference type="ARBA" id="ARBA00006375"/>
    </source>
</evidence>
<evidence type="ECO:0000256" key="7">
    <source>
        <dbReference type="ARBA" id="ARBA00023136"/>
    </source>
</evidence>
<accession>A0A383ETI4</accession>
<keyword evidence="4" id="KW-0812">Transmembrane</keyword>
<comment type="subcellular location">
    <subcellularLocation>
        <location evidence="1">Membrane</location>
        <topology evidence="1">Multi-pass membrane protein</topology>
    </subcellularLocation>
</comment>
<feature type="non-terminal residue" evidence="8">
    <location>
        <position position="95"/>
    </location>
</feature>
<keyword evidence="7" id="KW-0472">Membrane</keyword>
<comment type="similarity">
    <text evidence="2">Belongs to the mitochondrial carrier (TC 2.A.29) family.</text>
</comment>
<evidence type="ECO:0000256" key="4">
    <source>
        <dbReference type="ARBA" id="ARBA00022692"/>
    </source>
</evidence>
<reference evidence="8" key="1">
    <citation type="submission" date="2018-05" db="EMBL/GenBank/DDBJ databases">
        <authorList>
            <person name="Lanie J.A."/>
            <person name="Ng W.-L."/>
            <person name="Kazmierczak K.M."/>
            <person name="Andrzejewski T.M."/>
            <person name="Davidsen T.M."/>
            <person name="Wayne K.J."/>
            <person name="Tettelin H."/>
            <person name="Glass J.I."/>
            <person name="Rusch D."/>
            <person name="Podicherti R."/>
            <person name="Tsui H.-C.T."/>
            <person name="Winkler M.E."/>
        </authorList>
    </citation>
    <scope>NUCLEOTIDE SEQUENCE</scope>
</reference>
<dbReference type="AlphaFoldDB" id="A0A383ETI4"/>